<dbReference type="PANTHER" id="PTHR21666:SF270">
    <property type="entry name" value="MUREIN HYDROLASE ACTIVATOR ENVC"/>
    <property type="match status" value="1"/>
</dbReference>
<protein>
    <submittedName>
        <fullName evidence="4">Peptidoglycan DD-metalloendopeptidase family protein</fullName>
    </submittedName>
</protein>
<comment type="caution">
    <text evidence="4">The sequence shown here is derived from an EMBL/GenBank/DDBJ whole genome shotgun (WGS) entry which is preliminary data.</text>
</comment>
<reference evidence="4" key="2">
    <citation type="submission" date="2021-03" db="EMBL/GenBank/DDBJ databases">
        <authorList>
            <person name="Cao W."/>
        </authorList>
    </citation>
    <scope>NUCLEOTIDE SEQUENCE</scope>
    <source>
        <strain evidence="4">110414</strain>
    </source>
</reference>
<dbReference type="RefSeq" id="WP_210535570.1">
    <property type="nucleotide sequence ID" value="NZ_JAGKTC010000001.1"/>
</dbReference>
<evidence type="ECO:0000256" key="1">
    <source>
        <dbReference type="SAM" id="MobiDB-lite"/>
    </source>
</evidence>
<feature type="region of interest" description="Disordered" evidence="1">
    <location>
        <begin position="51"/>
        <end position="76"/>
    </location>
</feature>
<dbReference type="Gene3D" id="6.10.250.3150">
    <property type="match status" value="1"/>
</dbReference>
<accession>A0A940X3P9</accession>
<evidence type="ECO:0000313" key="5">
    <source>
        <dbReference type="Proteomes" id="UP000673447"/>
    </source>
</evidence>
<reference evidence="4" key="1">
    <citation type="journal article" date="2016" name="Int. J. Syst. Evol. Microbiol.">
        <title>Pseudoxanthomonas helianthi sp. nov., isolated from roots of Jerusalem artichoke (Helianthus tuberosus).</title>
        <authorList>
            <person name="Kittiwongwattana C."/>
            <person name="Thawai C."/>
        </authorList>
    </citation>
    <scope>NUCLEOTIDE SEQUENCE</scope>
    <source>
        <strain evidence="4">110414</strain>
    </source>
</reference>
<feature type="region of interest" description="Disordered" evidence="1">
    <location>
        <begin position="248"/>
        <end position="287"/>
    </location>
</feature>
<feature type="domain" description="M23ase beta-sheet core" evidence="3">
    <location>
        <begin position="314"/>
        <end position="407"/>
    </location>
</feature>
<sequence length="414" mass="44834">MKAVPLRASVLGFIVALAAGSGFAQSQRDAEKKLESVRGELKSIAAERRRLEGERGNASRELREADEKVGKSSRALSETEASLRQEQAALAQLQQQRDAAQERLAGQRQQLAALVRSAYRQGGDAPLKALLAQDEVGKARRVLAYHGYLQRERARKMGELTAELQQIEQLEREIAERRAQLDATRSRQKQQVASLQQDRKEQAGVVAELDQKYQDKAAREKALGRDAKSLERLLANLRAAAARAEAARRAEEKRQREAAEREARAAAATGKPVRKPPPPKVANAPALKVGGLGWPASGNLLAGFGGRMPDGRTSSGVLIGAPVGTPVTAVADGTVVFAEWMTGYGLILIVDHGNGYMSLYAHNDTLLRNAGDAVKRGDPVARIGSSGGQGTPALYFELRRNGAPVDPRAWLQRR</sequence>
<feature type="compositionally biased region" description="Basic and acidic residues" evidence="1">
    <location>
        <begin position="51"/>
        <end position="70"/>
    </location>
</feature>
<dbReference type="Proteomes" id="UP000673447">
    <property type="component" value="Unassembled WGS sequence"/>
</dbReference>
<evidence type="ECO:0000313" key="4">
    <source>
        <dbReference type="EMBL" id="MBP3983743.1"/>
    </source>
</evidence>
<keyword evidence="5" id="KW-1185">Reference proteome</keyword>
<dbReference type="AlphaFoldDB" id="A0A940X3P9"/>
<dbReference type="PANTHER" id="PTHR21666">
    <property type="entry name" value="PEPTIDASE-RELATED"/>
    <property type="match status" value="1"/>
</dbReference>
<proteinExistence type="predicted"/>
<dbReference type="Gene3D" id="2.70.70.10">
    <property type="entry name" value="Glucose Permease (Domain IIA)"/>
    <property type="match status" value="1"/>
</dbReference>
<feature type="region of interest" description="Disordered" evidence="1">
    <location>
        <begin position="181"/>
        <end position="201"/>
    </location>
</feature>
<keyword evidence="2" id="KW-0732">Signal</keyword>
<dbReference type="InterPro" id="IPR016047">
    <property type="entry name" value="M23ase_b-sheet_dom"/>
</dbReference>
<dbReference type="CDD" id="cd12797">
    <property type="entry name" value="M23_peptidase"/>
    <property type="match status" value="1"/>
</dbReference>
<organism evidence="4 5">
    <name type="scientific">Pseudoxanthomonas helianthi</name>
    <dbReference type="NCBI Taxonomy" id="1453541"/>
    <lineage>
        <taxon>Bacteria</taxon>
        <taxon>Pseudomonadati</taxon>
        <taxon>Pseudomonadota</taxon>
        <taxon>Gammaproteobacteria</taxon>
        <taxon>Lysobacterales</taxon>
        <taxon>Lysobacteraceae</taxon>
        <taxon>Pseudoxanthomonas</taxon>
    </lineage>
</organism>
<dbReference type="EMBL" id="JAGKTC010000001">
    <property type="protein sequence ID" value="MBP3983743.1"/>
    <property type="molecule type" value="Genomic_DNA"/>
</dbReference>
<gene>
    <name evidence="4" type="ORF">J5837_04820</name>
</gene>
<dbReference type="GO" id="GO:0004222">
    <property type="term" value="F:metalloendopeptidase activity"/>
    <property type="evidence" value="ECO:0007669"/>
    <property type="project" value="TreeGrafter"/>
</dbReference>
<feature type="signal peptide" evidence="2">
    <location>
        <begin position="1"/>
        <end position="24"/>
    </location>
</feature>
<feature type="compositionally biased region" description="Basic and acidic residues" evidence="1">
    <location>
        <begin position="248"/>
        <end position="264"/>
    </location>
</feature>
<dbReference type="SUPFAM" id="SSF51261">
    <property type="entry name" value="Duplicated hybrid motif"/>
    <property type="match status" value="1"/>
</dbReference>
<dbReference type="SUPFAM" id="SSF90257">
    <property type="entry name" value="Myosin rod fragments"/>
    <property type="match status" value="1"/>
</dbReference>
<name>A0A940X3P9_9GAMM</name>
<dbReference type="InterPro" id="IPR050570">
    <property type="entry name" value="Cell_wall_metabolism_enzyme"/>
</dbReference>
<dbReference type="InterPro" id="IPR011055">
    <property type="entry name" value="Dup_hybrid_motif"/>
</dbReference>
<evidence type="ECO:0000259" key="3">
    <source>
        <dbReference type="Pfam" id="PF01551"/>
    </source>
</evidence>
<evidence type="ECO:0000256" key="2">
    <source>
        <dbReference type="SAM" id="SignalP"/>
    </source>
</evidence>
<feature type="chain" id="PRO_5037992388" evidence="2">
    <location>
        <begin position="25"/>
        <end position="414"/>
    </location>
</feature>
<dbReference type="FunFam" id="2.70.70.10:FF:000003">
    <property type="entry name" value="Murein hydrolase activator EnvC"/>
    <property type="match status" value="1"/>
</dbReference>
<dbReference type="Pfam" id="PF01551">
    <property type="entry name" value="Peptidase_M23"/>
    <property type="match status" value="1"/>
</dbReference>